<reference evidence="2 3" key="1">
    <citation type="submission" date="2014-04" db="EMBL/GenBank/DDBJ databases">
        <authorList>
            <consortium name="International Citrus Genome Consortium"/>
            <person name="Gmitter F."/>
            <person name="Chen C."/>
            <person name="Farmerie W."/>
            <person name="Harkins T."/>
            <person name="Desany B."/>
            <person name="Mohiuddin M."/>
            <person name="Kodira C."/>
            <person name="Borodovsky M."/>
            <person name="Lomsadze A."/>
            <person name="Burns P."/>
            <person name="Jenkins J."/>
            <person name="Prochnik S."/>
            <person name="Shu S."/>
            <person name="Chapman J."/>
            <person name="Pitluck S."/>
            <person name="Schmutz J."/>
            <person name="Rokhsar D."/>
        </authorList>
    </citation>
    <scope>NUCLEOTIDE SEQUENCE</scope>
</reference>
<keyword evidence="1" id="KW-0472">Membrane</keyword>
<name>A0A067GD53_CITSI</name>
<proteinExistence type="predicted"/>
<dbReference type="AlphaFoldDB" id="A0A067GD53"/>
<keyword evidence="3" id="KW-1185">Reference proteome</keyword>
<dbReference type="EMBL" id="KK784879">
    <property type="protein sequence ID" value="KDO77613.1"/>
    <property type="molecule type" value="Genomic_DNA"/>
</dbReference>
<feature type="transmembrane region" description="Helical" evidence="1">
    <location>
        <begin position="12"/>
        <end position="39"/>
    </location>
</feature>
<keyword evidence="1" id="KW-0812">Transmembrane</keyword>
<sequence length="139" mass="15787">MYPRQKLSSLELWHLVLMSVLFLILVSSPKAILLIFLFFPSDTDLMSQHWVFCFQGPTWTTLKSAFVMLGVCLAVMFGLAFSSSDSSLILHVGFLLLIALTLFFLLSWFLAQTGLVSVEHQMLEMNLMPNDHQRSNKGE</sequence>
<organism evidence="2 3">
    <name type="scientific">Citrus sinensis</name>
    <name type="common">Sweet orange</name>
    <name type="synonym">Citrus aurantium var. sinensis</name>
    <dbReference type="NCBI Taxonomy" id="2711"/>
    <lineage>
        <taxon>Eukaryota</taxon>
        <taxon>Viridiplantae</taxon>
        <taxon>Streptophyta</taxon>
        <taxon>Embryophyta</taxon>
        <taxon>Tracheophyta</taxon>
        <taxon>Spermatophyta</taxon>
        <taxon>Magnoliopsida</taxon>
        <taxon>eudicotyledons</taxon>
        <taxon>Gunneridae</taxon>
        <taxon>Pentapetalae</taxon>
        <taxon>rosids</taxon>
        <taxon>malvids</taxon>
        <taxon>Sapindales</taxon>
        <taxon>Rutaceae</taxon>
        <taxon>Aurantioideae</taxon>
        <taxon>Citrus</taxon>
    </lineage>
</organism>
<feature type="transmembrane region" description="Helical" evidence="1">
    <location>
        <begin position="88"/>
        <end position="111"/>
    </location>
</feature>
<accession>A0A067GD53</accession>
<evidence type="ECO:0000256" key="1">
    <source>
        <dbReference type="SAM" id="Phobius"/>
    </source>
</evidence>
<dbReference type="Proteomes" id="UP000027120">
    <property type="component" value="Unassembled WGS sequence"/>
</dbReference>
<feature type="transmembrane region" description="Helical" evidence="1">
    <location>
        <begin position="59"/>
        <end position="81"/>
    </location>
</feature>
<protein>
    <recommendedName>
        <fullName evidence="4">Transmembrane protein</fullName>
    </recommendedName>
</protein>
<keyword evidence="1" id="KW-1133">Transmembrane helix</keyword>
<dbReference type="STRING" id="2711.A0A067GD53"/>
<evidence type="ECO:0008006" key="4">
    <source>
        <dbReference type="Google" id="ProtNLM"/>
    </source>
</evidence>
<evidence type="ECO:0000313" key="3">
    <source>
        <dbReference type="Proteomes" id="UP000027120"/>
    </source>
</evidence>
<evidence type="ECO:0000313" key="2">
    <source>
        <dbReference type="EMBL" id="KDO77613.1"/>
    </source>
</evidence>
<gene>
    <name evidence="2" type="ORF">CISIN_1g032518mg</name>
</gene>